<evidence type="ECO:0000313" key="3">
    <source>
        <dbReference type="Proteomes" id="UP001595444"/>
    </source>
</evidence>
<feature type="transmembrane region" description="Helical" evidence="1">
    <location>
        <begin position="127"/>
        <end position="160"/>
    </location>
</feature>
<keyword evidence="3" id="KW-1185">Reference proteome</keyword>
<feature type="transmembrane region" description="Helical" evidence="1">
    <location>
        <begin position="20"/>
        <end position="41"/>
    </location>
</feature>
<keyword evidence="1" id="KW-1133">Transmembrane helix</keyword>
<feature type="transmembrane region" description="Helical" evidence="1">
    <location>
        <begin position="288"/>
        <end position="307"/>
    </location>
</feature>
<dbReference type="RefSeq" id="WP_194215662.1">
    <property type="nucleotide sequence ID" value="NZ_CP061205.1"/>
</dbReference>
<evidence type="ECO:0000256" key="1">
    <source>
        <dbReference type="SAM" id="Phobius"/>
    </source>
</evidence>
<keyword evidence="1" id="KW-0812">Transmembrane</keyword>
<comment type="caution">
    <text evidence="2">The sequence shown here is derived from an EMBL/GenBank/DDBJ whole genome shotgun (WGS) entry which is preliminary data.</text>
</comment>
<accession>A0ABV7D957</accession>
<proteinExistence type="predicted"/>
<evidence type="ECO:0008006" key="4">
    <source>
        <dbReference type="Google" id="ProtNLM"/>
    </source>
</evidence>
<dbReference type="Proteomes" id="UP001595444">
    <property type="component" value="Unassembled WGS sequence"/>
</dbReference>
<name>A0ABV7D957_9PROT</name>
<feature type="transmembrane region" description="Helical" evidence="1">
    <location>
        <begin position="212"/>
        <end position="231"/>
    </location>
</feature>
<protein>
    <recommendedName>
        <fullName evidence="4">ABC transporter permease</fullName>
    </recommendedName>
</protein>
<evidence type="ECO:0000313" key="2">
    <source>
        <dbReference type="EMBL" id="MFC3053381.1"/>
    </source>
</evidence>
<reference evidence="3" key="1">
    <citation type="journal article" date="2019" name="Int. J. Syst. Evol. Microbiol.">
        <title>The Global Catalogue of Microorganisms (GCM) 10K type strain sequencing project: providing services to taxonomists for standard genome sequencing and annotation.</title>
        <authorList>
            <consortium name="The Broad Institute Genomics Platform"/>
            <consortium name="The Broad Institute Genome Sequencing Center for Infectious Disease"/>
            <person name="Wu L."/>
            <person name="Ma J."/>
        </authorList>
    </citation>
    <scope>NUCLEOTIDE SEQUENCE [LARGE SCALE GENOMIC DNA]</scope>
    <source>
        <strain evidence="3">KCTC 62164</strain>
    </source>
</reference>
<organism evidence="2 3">
    <name type="scientific">Kordiimonas pumila</name>
    <dbReference type="NCBI Taxonomy" id="2161677"/>
    <lineage>
        <taxon>Bacteria</taxon>
        <taxon>Pseudomonadati</taxon>
        <taxon>Pseudomonadota</taxon>
        <taxon>Alphaproteobacteria</taxon>
        <taxon>Kordiimonadales</taxon>
        <taxon>Kordiimonadaceae</taxon>
        <taxon>Kordiimonas</taxon>
    </lineage>
</organism>
<keyword evidence="1" id="KW-0472">Membrane</keyword>
<feature type="transmembrane region" description="Helical" evidence="1">
    <location>
        <begin position="180"/>
        <end position="205"/>
    </location>
</feature>
<gene>
    <name evidence="2" type="ORF">ACFOKA_15895</name>
</gene>
<sequence>MRSVPALIKREILESKNSFVLTPLILAGIAITLVSLTLLGFGNMQFIDGMQENGVQTFSDLIVQMQKHRPDDWREAMMVGYWVVTMPVWAVMPFVIFFGLLGSLYEERRDRSILFWKSMPVPDWQEVLVKLAVPLLVVPLIFLMIAILAQIIIATLFTVVLAVQGGDIGAVWPFGLMLKVWFSSVGANLLFALWGLPLTAWVLFVSSFAARMPFMWAVLPPALIVIVEGMFSNTAMFGKWLAIHAGAWLGETIDQYAGHQMINGPREVLIKLTGGPFFEMLAQSMINVQFWFGLIIAAGFVYGAVYMRKQAL</sequence>
<dbReference type="EMBL" id="JBHRSL010000027">
    <property type="protein sequence ID" value="MFC3053381.1"/>
    <property type="molecule type" value="Genomic_DNA"/>
</dbReference>
<feature type="transmembrane region" description="Helical" evidence="1">
    <location>
        <begin position="79"/>
        <end position="106"/>
    </location>
</feature>